<proteinExistence type="predicted"/>
<name>A0ABN9DCQ0_9NEOB</name>
<comment type="caution">
    <text evidence="1">The sequence shown here is derived from an EMBL/GenBank/DDBJ whole genome shotgun (WGS) entry which is preliminary data.</text>
</comment>
<dbReference type="Proteomes" id="UP001162483">
    <property type="component" value="Unassembled WGS sequence"/>
</dbReference>
<sequence>MASDLLVRFFLPTSGSVTISLFELGQEYLCSPRVPLAEAGALLMKTLLQRPDASLLLSENVPLSAQGLVTYLTKMLQEHYCCAQENLLRAASAKP</sequence>
<protein>
    <submittedName>
        <fullName evidence="1">Uncharacterized protein</fullName>
    </submittedName>
</protein>
<keyword evidence="2" id="KW-1185">Reference proteome</keyword>
<reference evidence="1" key="1">
    <citation type="submission" date="2023-05" db="EMBL/GenBank/DDBJ databases">
        <authorList>
            <person name="Stuckert A."/>
        </authorList>
    </citation>
    <scope>NUCLEOTIDE SEQUENCE</scope>
</reference>
<accession>A0ABN9DCQ0</accession>
<gene>
    <name evidence="1" type="ORF">SPARVUS_LOCUS7086099</name>
</gene>
<dbReference type="EMBL" id="CATNWA010014310">
    <property type="protein sequence ID" value="CAI9570339.1"/>
    <property type="molecule type" value="Genomic_DNA"/>
</dbReference>
<evidence type="ECO:0000313" key="1">
    <source>
        <dbReference type="EMBL" id="CAI9570339.1"/>
    </source>
</evidence>
<feature type="non-terminal residue" evidence="1">
    <location>
        <position position="95"/>
    </location>
</feature>
<evidence type="ECO:0000313" key="2">
    <source>
        <dbReference type="Proteomes" id="UP001162483"/>
    </source>
</evidence>
<organism evidence="1 2">
    <name type="scientific">Staurois parvus</name>
    <dbReference type="NCBI Taxonomy" id="386267"/>
    <lineage>
        <taxon>Eukaryota</taxon>
        <taxon>Metazoa</taxon>
        <taxon>Chordata</taxon>
        <taxon>Craniata</taxon>
        <taxon>Vertebrata</taxon>
        <taxon>Euteleostomi</taxon>
        <taxon>Amphibia</taxon>
        <taxon>Batrachia</taxon>
        <taxon>Anura</taxon>
        <taxon>Neobatrachia</taxon>
        <taxon>Ranoidea</taxon>
        <taxon>Ranidae</taxon>
        <taxon>Staurois</taxon>
    </lineage>
</organism>